<keyword evidence="2" id="KW-0521">NADP</keyword>
<sequence length="267" mass="29639">MLTDIPQIGFGTWTQKGGEGEQLVAAALEAGYRHLDTADAYDNETEVGNAVAASGIARDDLWITTKIPVSKYGDIRKATDDSLTRLKLDQVDLMYLHWPSQDMPLKDYLTPLARVQDEGLVRHIGVSNFNKALIDEAAQILGGPERIFMNQIELSPYLANTPIVQHCRELGIGLTAYCPLARGRIKDDPILKGLGDELGATEGQVALAYLMFKGYVVIPTSSKPERIAENFAAKDLELTDAHIDQIDRLDRQDRVVDPDWAPEWDTY</sequence>
<dbReference type="PANTHER" id="PTHR43827:SF3">
    <property type="entry name" value="NADP-DEPENDENT OXIDOREDUCTASE DOMAIN-CONTAINING PROTEIN"/>
    <property type="match status" value="1"/>
</dbReference>
<evidence type="ECO:0000256" key="3">
    <source>
        <dbReference type="ARBA" id="ARBA00023002"/>
    </source>
</evidence>
<dbReference type="InterPro" id="IPR018170">
    <property type="entry name" value="Aldo/ket_reductase_CS"/>
</dbReference>
<evidence type="ECO:0000256" key="2">
    <source>
        <dbReference type="ARBA" id="ARBA00022857"/>
    </source>
</evidence>
<evidence type="ECO:0000313" key="6">
    <source>
        <dbReference type="Proteomes" id="UP001595632"/>
    </source>
</evidence>
<proteinExistence type="inferred from homology"/>
<dbReference type="PANTHER" id="PTHR43827">
    <property type="entry name" value="2,5-DIKETO-D-GLUCONIC ACID REDUCTASE"/>
    <property type="match status" value="1"/>
</dbReference>
<comment type="similarity">
    <text evidence="1">Belongs to the aldo/keto reductase family.</text>
</comment>
<reference evidence="6" key="1">
    <citation type="journal article" date="2019" name="Int. J. Syst. Evol. Microbiol.">
        <title>The Global Catalogue of Microorganisms (GCM) 10K type strain sequencing project: providing services to taxonomists for standard genome sequencing and annotation.</title>
        <authorList>
            <consortium name="The Broad Institute Genomics Platform"/>
            <consortium name="The Broad Institute Genome Sequencing Center for Infectious Disease"/>
            <person name="Wu L."/>
            <person name="Ma J."/>
        </authorList>
    </citation>
    <scope>NUCLEOTIDE SEQUENCE [LARGE SCALE GENOMIC DNA]</scope>
    <source>
        <strain evidence="6">KCTC 52366</strain>
    </source>
</reference>
<keyword evidence="3" id="KW-0560">Oxidoreductase</keyword>
<dbReference type="InterPro" id="IPR036812">
    <property type="entry name" value="NAD(P)_OxRdtase_dom_sf"/>
</dbReference>
<dbReference type="PRINTS" id="PR00069">
    <property type="entry name" value="ALDKETRDTASE"/>
</dbReference>
<dbReference type="PROSITE" id="PS00062">
    <property type="entry name" value="ALDOKETO_REDUCTASE_2"/>
    <property type="match status" value="1"/>
</dbReference>
<evidence type="ECO:0000259" key="4">
    <source>
        <dbReference type="Pfam" id="PF00248"/>
    </source>
</evidence>
<gene>
    <name evidence="5" type="ORF">ACFOGP_23140</name>
</gene>
<dbReference type="PROSITE" id="PS00798">
    <property type="entry name" value="ALDOKETO_REDUCTASE_1"/>
    <property type="match status" value="1"/>
</dbReference>
<dbReference type="Gene3D" id="3.20.20.100">
    <property type="entry name" value="NADP-dependent oxidoreductase domain"/>
    <property type="match status" value="1"/>
</dbReference>
<feature type="domain" description="NADP-dependent oxidoreductase" evidence="4">
    <location>
        <begin position="8"/>
        <end position="250"/>
    </location>
</feature>
<evidence type="ECO:0000256" key="1">
    <source>
        <dbReference type="ARBA" id="ARBA00007905"/>
    </source>
</evidence>
<dbReference type="Pfam" id="PF00248">
    <property type="entry name" value="Aldo_ket_red"/>
    <property type="match status" value="1"/>
</dbReference>
<organism evidence="5 6">
    <name type="scientific">Psychromarinibacter halotolerans</name>
    <dbReference type="NCBI Taxonomy" id="1775175"/>
    <lineage>
        <taxon>Bacteria</taxon>
        <taxon>Pseudomonadati</taxon>
        <taxon>Pseudomonadota</taxon>
        <taxon>Alphaproteobacteria</taxon>
        <taxon>Rhodobacterales</taxon>
        <taxon>Paracoccaceae</taxon>
        <taxon>Psychromarinibacter</taxon>
    </lineage>
</organism>
<dbReference type="SUPFAM" id="SSF51430">
    <property type="entry name" value="NAD(P)-linked oxidoreductase"/>
    <property type="match status" value="1"/>
</dbReference>
<dbReference type="Proteomes" id="UP001595632">
    <property type="component" value="Unassembled WGS sequence"/>
</dbReference>
<protein>
    <submittedName>
        <fullName evidence="5">Aldo/keto reductase</fullName>
    </submittedName>
</protein>
<dbReference type="InterPro" id="IPR020471">
    <property type="entry name" value="AKR"/>
</dbReference>
<comment type="caution">
    <text evidence="5">The sequence shown here is derived from an EMBL/GenBank/DDBJ whole genome shotgun (WGS) entry which is preliminary data.</text>
</comment>
<dbReference type="PIRSF" id="PIRSF000097">
    <property type="entry name" value="AKR"/>
    <property type="match status" value="1"/>
</dbReference>
<name>A0ABV7GZD2_9RHOB</name>
<dbReference type="RefSeq" id="WP_275632589.1">
    <property type="nucleotide sequence ID" value="NZ_JARGYD010000003.1"/>
</dbReference>
<keyword evidence="6" id="KW-1185">Reference proteome</keyword>
<accession>A0ABV7GZD2</accession>
<dbReference type="EMBL" id="JBHRTB010000010">
    <property type="protein sequence ID" value="MFC3145636.1"/>
    <property type="molecule type" value="Genomic_DNA"/>
</dbReference>
<dbReference type="InterPro" id="IPR023210">
    <property type="entry name" value="NADP_OxRdtase_dom"/>
</dbReference>
<evidence type="ECO:0000313" key="5">
    <source>
        <dbReference type="EMBL" id="MFC3145636.1"/>
    </source>
</evidence>